<dbReference type="GO" id="GO:0005634">
    <property type="term" value="C:nucleus"/>
    <property type="evidence" value="ECO:0007669"/>
    <property type="project" value="TreeGrafter"/>
</dbReference>
<evidence type="ECO:0008006" key="4">
    <source>
        <dbReference type="Google" id="ProtNLM"/>
    </source>
</evidence>
<reference evidence="2" key="1">
    <citation type="submission" date="2025-08" db="UniProtKB">
        <authorList>
            <consortium name="Ensembl"/>
        </authorList>
    </citation>
    <scope>IDENTIFICATION</scope>
</reference>
<dbReference type="GeneTree" id="ENSGT00940000155858"/>
<dbReference type="Ensembl" id="ENSSPUT00000007280.1">
    <property type="protein sequence ID" value="ENSSPUP00000006844.1"/>
    <property type="gene ID" value="ENSSPUG00000005279.1"/>
</dbReference>
<reference evidence="2" key="2">
    <citation type="submission" date="2025-09" db="UniProtKB">
        <authorList>
            <consortium name="Ensembl"/>
        </authorList>
    </citation>
    <scope>IDENTIFICATION</scope>
</reference>
<organism evidence="2 3">
    <name type="scientific">Sphenodon punctatus</name>
    <name type="common">Tuatara</name>
    <name type="synonym">Hatteria punctata</name>
    <dbReference type="NCBI Taxonomy" id="8508"/>
    <lineage>
        <taxon>Eukaryota</taxon>
        <taxon>Metazoa</taxon>
        <taxon>Chordata</taxon>
        <taxon>Craniata</taxon>
        <taxon>Vertebrata</taxon>
        <taxon>Euteleostomi</taxon>
        <taxon>Lepidosauria</taxon>
        <taxon>Sphenodontia</taxon>
        <taxon>Sphenodontidae</taxon>
        <taxon>Sphenodon</taxon>
    </lineage>
</organism>
<protein>
    <recommendedName>
        <fullName evidence="4">Ubinuclein-2</fullName>
    </recommendedName>
</protein>
<dbReference type="PANTHER" id="PTHR21669">
    <property type="entry name" value="CAPZ-INTERACTING PROTEIN AND RELATED PROTEINS"/>
    <property type="match status" value="1"/>
</dbReference>
<evidence type="ECO:0000313" key="3">
    <source>
        <dbReference type="Proteomes" id="UP000694392"/>
    </source>
</evidence>
<keyword evidence="3" id="KW-1185">Reference proteome</keyword>
<feature type="region of interest" description="Disordered" evidence="1">
    <location>
        <begin position="129"/>
        <end position="158"/>
    </location>
</feature>
<feature type="region of interest" description="Disordered" evidence="1">
    <location>
        <begin position="207"/>
        <end position="234"/>
    </location>
</feature>
<proteinExistence type="predicted"/>
<feature type="compositionally biased region" description="Polar residues" evidence="1">
    <location>
        <begin position="208"/>
        <end position="234"/>
    </location>
</feature>
<feature type="region of interest" description="Disordered" evidence="1">
    <location>
        <begin position="38"/>
        <end position="87"/>
    </location>
</feature>
<dbReference type="Proteomes" id="UP000694392">
    <property type="component" value="Unplaced"/>
</dbReference>
<sequence>MLAKKFEAKYYDELVPASLTTKYGGFYINTGTLQFRQASDSEDDNFAEDKKHRPPKIAKLKEGEDRAMKKRKRKEEGMEKEKKPRKMKVPKPLGVMALNSHKSEKKKKKLYKDSLSLAAMIRKFQKEKEALRKKEPNPNPPVIIATSIPTKPPPSSVTVGNDVSDLNLSITDPVLSIFGSTNERELLQEAESALEMLGDIDFDRLLDGTSNGSPVSEPSGENGSATQTTHTSQVMIPKQVPVLPEGLPEHLEKRIGDLRVVSNFTVVRVLRLRGIIQA</sequence>
<name>A0A8D0GL62_SPHPU</name>
<evidence type="ECO:0000256" key="1">
    <source>
        <dbReference type="SAM" id="MobiDB-lite"/>
    </source>
</evidence>
<dbReference type="PANTHER" id="PTHR21669:SF10">
    <property type="entry name" value="UBINUCLEIN-2"/>
    <property type="match status" value="1"/>
</dbReference>
<accession>A0A8D0GL62</accession>
<dbReference type="GO" id="GO:0006325">
    <property type="term" value="P:chromatin organization"/>
    <property type="evidence" value="ECO:0007669"/>
    <property type="project" value="TreeGrafter"/>
</dbReference>
<dbReference type="AlphaFoldDB" id="A0A8D0GL62"/>
<dbReference type="OMA" id="PYHEELA"/>
<evidence type="ECO:0000313" key="2">
    <source>
        <dbReference type="Ensembl" id="ENSSPUP00000006844.1"/>
    </source>
</evidence>